<evidence type="ECO:0000313" key="4">
    <source>
        <dbReference type="EMBL" id="KAJ9164685.1"/>
    </source>
</evidence>
<evidence type="ECO:0000313" key="5">
    <source>
        <dbReference type="Proteomes" id="UP001174691"/>
    </source>
</evidence>
<name>A0AA38SD63_9PEZI</name>
<dbReference type="GO" id="GO:0035658">
    <property type="term" value="C:Mon1-Ccz1 complex"/>
    <property type="evidence" value="ECO:0007669"/>
    <property type="project" value="InterPro"/>
</dbReference>
<feature type="compositionally biased region" description="Acidic residues" evidence="2">
    <location>
        <begin position="485"/>
        <end position="498"/>
    </location>
</feature>
<feature type="compositionally biased region" description="Low complexity" evidence="2">
    <location>
        <begin position="402"/>
        <end position="411"/>
    </location>
</feature>
<dbReference type="PANTHER" id="PTHR13056">
    <property type="entry name" value="VACUOLAR FUSION PROTEIN CCZ1 HOMOLOG-RELATED"/>
    <property type="match status" value="1"/>
</dbReference>
<feature type="compositionally biased region" description="Basic and acidic residues" evidence="2">
    <location>
        <begin position="282"/>
        <end position="291"/>
    </location>
</feature>
<sequence length="868" mass="92328">MAAPNSGPGGAAPPAAAVVPAQLGFLAIYNPSLGTTDETMEDQIVYYSTVSSFTSQSRKQRGSSSSSSAADHLGSSSSSSSREDRNERLRQIGLAQGMVEFGRSFSGDRPVDTVETEKSRVVLHELEPGWWILASVDLTRLPVAKGKETRGTEGEGLPAVEYSSREVKPATLLLQDLLRAHSVFLLHHGSSLSALFVRTNRQRFTSVVSRFWDIFLASWNVTLHGNPLRNIFGGIKIAACGELGFGVGEEERGSGEREVLEGLVGRIDGLIDLVVGKFGKADEGDNGKTKGEGGGTSDQWLGTGNEPGAEDGVIFLGVGALSRHSLRDVTFWMEDLYTWGENAYGVKESPTARRRPNLRRKKHTAKPAAPSPPAPAPAPVVREQPAESGGKGNFGPPPPIAKPAAQAAAKPTSEEGKETAGVDKMMGYLKLGYGTYWSLGSSPTPGQAAPELPEVSVDPPSRPSISRTASRDDAAGHYLIGLMGDVEENTAVDDDPEEEGHNSRTLLRTLTVELESEGTDKPESQMSHDLGSNDTELAPHRAKSPASSSHTVKNKGPKSNTAISITTPSKDSSSSQTSRGSSAAAGDLRDGAQNQQTAFDSQDRNKTKKVRVVAYVNKPFIFVFLFDLQTDSLNWDAAYRSLHRQLAPLRKPLLASTAYRPHRPAAAGGQKIYDLVWDPRSLTVHSTIPNIPGGGRAEEEGEEVWSRVEALNTHVQLLNTHASTRGGGREMELERTAKTSRGWWIVWSRVLERGPASAAATSGSIGEEDEEEEAAAGRSQGGDGASGRSGRSGSTEDEITPTQDGAVVGKEIYLIRKSGDHAGGGGVRSYVSAGVGGGGGWADGASRLAQGIGVDTRKYIEGLLSLNR</sequence>
<gene>
    <name evidence="4" type="ORF">NKR19_g1130</name>
</gene>
<keyword evidence="5" id="KW-1185">Reference proteome</keyword>
<dbReference type="InterPro" id="IPR043987">
    <property type="entry name" value="CCZ1/INTU/HSP4_longin_1"/>
</dbReference>
<feature type="compositionally biased region" description="Low complexity" evidence="2">
    <location>
        <begin position="62"/>
        <end position="80"/>
    </location>
</feature>
<dbReference type="InterPro" id="IPR013176">
    <property type="entry name" value="Ccz1"/>
</dbReference>
<feature type="region of interest" description="Disordered" evidence="2">
    <location>
        <begin position="756"/>
        <end position="803"/>
    </location>
</feature>
<feature type="compositionally biased region" description="Pro residues" evidence="2">
    <location>
        <begin position="369"/>
        <end position="378"/>
    </location>
</feature>
<feature type="compositionally biased region" description="Low complexity" evidence="2">
    <location>
        <begin position="564"/>
        <end position="582"/>
    </location>
</feature>
<organism evidence="4 5">
    <name type="scientific">Coniochaeta hoffmannii</name>
    <dbReference type="NCBI Taxonomy" id="91930"/>
    <lineage>
        <taxon>Eukaryota</taxon>
        <taxon>Fungi</taxon>
        <taxon>Dikarya</taxon>
        <taxon>Ascomycota</taxon>
        <taxon>Pezizomycotina</taxon>
        <taxon>Sordariomycetes</taxon>
        <taxon>Sordariomycetidae</taxon>
        <taxon>Coniochaetales</taxon>
        <taxon>Coniochaetaceae</taxon>
        <taxon>Coniochaeta</taxon>
    </lineage>
</organism>
<feature type="domain" description="CCZ1/INTU/HSP4 first Longin" evidence="3">
    <location>
        <begin position="25"/>
        <end position="139"/>
    </location>
</feature>
<dbReference type="PANTHER" id="PTHR13056:SF0">
    <property type="entry name" value="VACUOLAR FUSION PROTEIN CCZ1 HOMOLOG-RELATED"/>
    <property type="match status" value="1"/>
</dbReference>
<feature type="compositionally biased region" description="Polar residues" evidence="2">
    <location>
        <begin position="524"/>
        <end position="535"/>
    </location>
</feature>
<comment type="caution">
    <text evidence="4">The sequence shown here is derived from an EMBL/GenBank/DDBJ whole genome shotgun (WGS) entry which is preliminary data.</text>
</comment>
<feature type="compositionally biased region" description="Basic residues" evidence="2">
    <location>
        <begin position="352"/>
        <end position="365"/>
    </location>
</feature>
<feature type="region of interest" description="Disordered" evidence="2">
    <location>
        <begin position="282"/>
        <end position="306"/>
    </location>
</feature>
<dbReference type="AlphaFoldDB" id="A0AA38SD63"/>
<feature type="compositionally biased region" description="Polar residues" evidence="2">
    <location>
        <begin position="545"/>
        <end position="563"/>
    </location>
</feature>
<reference evidence="4" key="1">
    <citation type="submission" date="2022-07" db="EMBL/GenBank/DDBJ databases">
        <title>Fungi with potential for degradation of polypropylene.</title>
        <authorList>
            <person name="Gostincar C."/>
        </authorList>
    </citation>
    <scope>NUCLEOTIDE SEQUENCE</scope>
    <source>
        <strain evidence="4">EXF-13287</strain>
    </source>
</reference>
<evidence type="ECO:0000259" key="3">
    <source>
        <dbReference type="Pfam" id="PF19031"/>
    </source>
</evidence>
<feature type="region of interest" description="Disordered" evidence="2">
    <location>
        <begin position="56"/>
        <end position="87"/>
    </location>
</feature>
<dbReference type="Proteomes" id="UP001174691">
    <property type="component" value="Unassembled WGS sequence"/>
</dbReference>
<accession>A0AA38SD63</accession>
<comment type="similarity">
    <text evidence="1">Belongs to the CCZ1 family.</text>
</comment>
<evidence type="ECO:0000256" key="2">
    <source>
        <dbReference type="SAM" id="MobiDB-lite"/>
    </source>
</evidence>
<evidence type="ECO:0000256" key="1">
    <source>
        <dbReference type="ARBA" id="ARBA00005352"/>
    </source>
</evidence>
<proteinExistence type="inferred from homology"/>
<protein>
    <submittedName>
        <fullName evidence="4">Vacuolar fusion protein ccz1</fullName>
    </submittedName>
</protein>
<dbReference type="GO" id="GO:0016192">
    <property type="term" value="P:vesicle-mediated transport"/>
    <property type="evidence" value="ECO:0007669"/>
    <property type="project" value="InterPro"/>
</dbReference>
<dbReference type="EMBL" id="JANBVN010000010">
    <property type="protein sequence ID" value="KAJ9164685.1"/>
    <property type="molecule type" value="Genomic_DNA"/>
</dbReference>
<feature type="region of interest" description="Disordered" evidence="2">
    <location>
        <begin position="347"/>
        <end position="420"/>
    </location>
</feature>
<dbReference type="Pfam" id="PF19031">
    <property type="entry name" value="Intu_longin_1"/>
    <property type="match status" value="1"/>
</dbReference>
<feature type="region of interest" description="Disordered" evidence="2">
    <location>
        <begin position="442"/>
        <end position="606"/>
    </location>
</feature>